<dbReference type="AlphaFoldDB" id="A0A3S4AMP1"/>
<evidence type="ECO:0000256" key="2">
    <source>
        <dbReference type="SAM" id="SignalP"/>
    </source>
</evidence>
<dbReference type="PANTHER" id="PTHR42039:SF1">
    <property type="entry name" value="PUTATIVE (AFU_ORTHOLOGUE AFUA_3G02940)-RELATED"/>
    <property type="match status" value="1"/>
</dbReference>
<evidence type="ECO:0000313" key="3">
    <source>
        <dbReference type="EMBL" id="SPQ18446.1"/>
    </source>
</evidence>
<dbReference type="GO" id="GO:0019863">
    <property type="term" value="F:IgE binding"/>
    <property type="evidence" value="ECO:0007669"/>
    <property type="project" value="InterPro"/>
</dbReference>
<dbReference type="Pfam" id="PF25312">
    <property type="entry name" value="Allergen_Asp_f_4"/>
    <property type="match status" value="1"/>
</dbReference>
<feature type="compositionally biased region" description="Low complexity" evidence="1">
    <location>
        <begin position="50"/>
        <end position="65"/>
    </location>
</feature>
<dbReference type="PANTHER" id="PTHR42039">
    <property type="entry name" value="PUTATIVE (AFU_ORTHOLOGUE AFUA_3G02940)-RELATED"/>
    <property type="match status" value="1"/>
</dbReference>
<feature type="region of interest" description="Disordered" evidence="1">
    <location>
        <begin position="23"/>
        <end position="65"/>
    </location>
</feature>
<protein>
    <submittedName>
        <fullName evidence="3">83ec3ef6-5e7c-468d-8771-a0fbf45b9833</fullName>
    </submittedName>
</protein>
<dbReference type="GO" id="GO:0005576">
    <property type="term" value="C:extracellular region"/>
    <property type="evidence" value="ECO:0007669"/>
    <property type="project" value="InterPro"/>
</dbReference>
<evidence type="ECO:0000256" key="1">
    <source>
        <dbReference type="SAM" id="MobiDB-lite"/>
    </source>
</evidence>
<proteinExistence type="predicted"/>
<gene>
    <name evidence="3" type="ORF">TT172_LOCUS865</name>
</gene>
<evidence type="ECO:0000313" key="4">
    <source>
        <dbReference type="Proteomes" id="UP000289323"/>
    </source>
</evidence>
<dbReference type="Proteomes" id="UP000289323">
    <property type="component" value="Unassembled WGS sequence"/>
</dbReference>
<keyword evidence="2" id="KW-0732">Signal</keyword>
<dbReference type="EMBL" id="OUUZ01000001">
    <property type="protein sequence ID" value="SPQ18446.1"/>
    <property type="molecule type" value="Genomic_DNA"/>
</dbReference>
<organism evidence="3 4">
    <name type="scientific">Thermothielavioides terrestris</name>
    <dbReference type="NCBI Taxonomy" id="2587410"/>
    <lineage>
        <taxon>Eukaryota</taxon>
        <taxon>Fungi</taxon>
        <taxon>Dikarya</taxon>
        <taxon>Ascomycota</taxon>
        <taxon>Pezizomycotina</taxon>
        <taxon>Sordariomycetes</taxon>
        <taxon>Sordariomycetidae</taxon>
        <taxon>Sordariales</taxon>
        <taxon>Chaetomiaceae</taxon>
        <taxon>Thermothielavioides</taxon>
    </lineage>
</organism>
<sequence>MQLTPFILLAGVLGAAAHPSGHAHLHRSAHAKRDTPSYVKNVHVKPIPKPTTTSHAPQPTTTSAAAAAATAASGASQSNSYVAFCGSSASKAKRVTYEQVMYTGNTGTSDGCPWNSNIMTVSNSIADKYKYVQKFTNVASETYQVVCGNKIGADGKLTGMFKVAGQQQLIFSLAPGETKTVVADENTQGVCAWAPNEVPVVQENGQYAGVWGEFNFGDKSNGGWSGADCSALVAQAYNLPVPGCRMSHGGVDSTILPGGQATNAYVKGMEAVDGVGLNIVPGSVVIEVQVGYSG</sequence>
<feature type="chain" id="PRO_5018675889" evidence="2">
    <location>
        <begin position="18"/>
        <end position="294"/>
    </location>
</feature>
<reference evidence="3 4" key="1">
    <citation type="submission" date="2018-04" db="EMBL/GenBank/DDBJ databases">
        <authorList>
            <person name="Huttner S."/>
            <person name="Dainat J."/>
        </authorList>
    </citation>
    <scope>NUCLEOTIDE SEQUENCE [LARGE SCALE GENOMIC DNA]</scope>
</reference>
<feature type="signal peptide" evidence="2">
    <location>
        <begin position="1"/>
        <end position="17"/>
    </location>
</feature>
<accession>A0A3S4AMP1</accession>
<name>A0A3S4AMP1_9PEZI</name>
<dbReference type="InterPro" id="IPR038903">
    <property type="entry name" value="Allergen_Asp_f_4"/>
</dbReference>